<feature type="transmembrane region" description="Helical" evidence="1">
    <location>
        <begin position="71"/>
        <end position="95"/>
    </location>
</feature>
<dbReference type="Proteomes" id="UP000501316">
    <property type="component" value="Chromosome"/>
</dbReference>
<dbReference type="EMBL" id="CP046051">
    <property type="protein sequence ID" value="QKN23958.1"/>
    <property type="molecule type" value="Genomic_DNA"/>
</dbReference>
<name>A0A859DQ40_9FIRM</name>
<reference evidence="3" key="3">
    <citation type="journal article" date="2022" name="Int. J. Syst. Evol. Microbiol.">
        <title>Caproicibacterium lactatifermentans sp. nov., isolated from pit clay used for the production of Chinese strong aroma-type liquor.</title>
        <authorList>
            <person name="Wang H."/>
            <person name="Gu Y."/>
            <person name="Zhao D."/>
            <person name="Qiao Z."/>
            <person name="Zheng J."/>
            <person name="Gao J."/>
            <person name="Ren C."/>
            <person name="Xu Y."/>
        </authorList>
    </citation>
    <scope>NUCLEOTIDE SEQUENCE</scope>
    <source>
        <strain evidence="3">JNU-WLY1368</strain>
    </source>
</reference>
<feature type="transmembrane region" description="Helical" evidence="1">
    <location>
        <begin position="27"/>
        <end position="51"/>
    </location>
</feature>
<evidence type="ECO:0000256" key="1">
    <source>
        <dbReference type="SAM" id="Phobius"/>
    </source>
</evidence>
<evidence type="ECO:0000313" key="3">
    <source>
        <dbReference type="EMBL" id="QKO30970.1"/>
    </source>
</evidence>
<feature type="transmembrane region" description="Helical" evidence="1">
    <location>
        <begin position="187"/>
        <end position="210"/>
    </location>
</feature>
<proteinExistence type="predicted"/>
<gene>
    <name evidence="2" type="ORF">GJQ69_05350</name>
    <name evidence="3" type="ORF">GKP14_08190</name>
</gene>
<dbReference type="Proteomes" id="UP000509623">
    <property type="component" value="Chromosome"/>
</dbReference>
<reference evidence="4 5" key="1">
    <citation type="submission" date="2019-11" db="EMBL/GenBank/DDBJ databases">
        <authorList>
            <person name="Ren C."/>
            <person name="Wang H."/>
            <person name="Xu Y."/>
        </authorList>
    </citation>
    <scope>NUCLEOTIDE SEQUENCE [LARGE SCALE GENOMIC DNA]</scope>
    <source>
        <strain evidence="5">JNU-WLY1368</strain>
        <strain evidence="2 4">LBM 19010</strain>
    </source>
</reference>
<evidence type="ECO:0000313" key="4">
    <source>
        <dbReference type="Proteomes" id="UP000501316"/>
    </source>
</evidence>
<sequence length="213" mass="22866">MKIVLQHLPQSLPDKTQLKEALSQNRILAALAAVLLGGVVCGALLSAKAGLPTLKKLDFLFNSNYTLHNGSSLLSVFFASAASSFVFILTCFLCGLSVWGALLVPFVPFIRGIGLGMTSGYLYTSYGLHGGIFYAVILLPGAFCSCLAILWAAKEAQLFSHRLSRAGLSEEGVPPKFIKYLSQFARILALAFLGAGADTFFSWAFAGYLISWL</sequence>
<keyword evidence="1" id="KW-0472">Membrane</keyword>
<evidence type="ECO:0008006" key="6">
    <source>
        <dbReference type="Google" id="ProtNLM"/>
    </source>
</evidence>
<dbReference type="RefSeq" id="WP_086035713.1">
    <property type="nucleotide sequence ID" value="NZ_CP046051.1"/>
</dbReference>
<evidence type="ECO:0000313" key="5">
    <source>
        <dbReference type="Proteomes" id="UP000509623"/>
    </source>
</evidence>
<keyword evidence="5" id="KW-1185">Reference proteome</keyword>
<keyword evidence="1" id="KW-0812">Transmembrane</keyword>
<dbReference type="KEGG" id="clf:GJQ69_05350"/>
<dbReference type="InterPro" id="IPR002798">
    <property type="entry name" value="SpoIIM-like"/>
</dbReference>
<feature type="transmembrane region" description="Helical" evidence="1">
    <location>
        <begin position="102"/>
        <end position="126"/>
    </location>
</feature>
<dbReference type="EMBL" id="CP046161">
    <property type="protein sequence ID" value="QKO30970.1"/>
    <property type="molecule type" value="Genomic_DNA"/>
</dbReference>
<reference evidence="3" key="2">
    <citation type="journal article" date="2021" name="Appl. Environ. Microbiol.">
        <title>Adaptability of a Caproate-Producing Bacterium Contributes to Its Dominance in an Anaerobic Fermentation System.</title>
        <authorList>
            <person name="Wang H."/>
            <person name="Gu Y."/>
            <person name="Zhou W."/>
            <person name="Zhao D."/>
            <person name="Qiao Z."/>
            <person name="Zheng J."/>
            <person name="Gao J."/>
            <person name="Chen X."/>
            <person name="Ren C."/>
            <person name="Xu Y."/>
        </authorList>
    </citation>
    <scope>NUCLEOTIDE SEQUENCE</scope>
    <source>
        <strain evidence="3">JNU-WLY1368</strain>
    </source>
</reference>
<protein>
    <recommendedName>
        <fullName evidence="6">Stage II sporulation protein M</fullName>
    </recommendedName>
</protein>
<keyword evidence="1" id="KW-1133">Transmembrane helix</keyword>
<evidence type="ECO:0000313" key="2">
    <source>
        <dbReference type="EMBL" id="QKN23958.1"/>
    </source>
</evidence>
<dbReference type="AlphaFoldDB" id="A0A859DQ40"/>
<accession>A0A859DQ40</accession>
<feature type="transmembrane region" description="Helical" evidence="1">
    <location>
        <begin position="132"/>
        <end position="153"/>
    </location>
</feature>
<dbReference type="Pfam" id="PF01944">
    <property type="entry name" value="SpoIIM"/>
    <property type="match status" value="1"/>
</dbReference>
<organism evidence="2 4">
    <name type="scientific">Caproicibacterium lactatifermentans</name>
    <dbReference type="NCBI Taxonomy" id="2666138"/>
    <lineage>
        <taxon>Bacteria</taxon>
        <taxon>Bacillati</taxon>
        <taxon>Bacillota</taxon>
        <taxon>Clostridia</taxon>
        <taxon>Eubacteriales</taxon>
        <taxon>Oscillospiraceae</taxon>
        <taxon>Caproicibacterium</taxon>
    </lineage>
</organism>